<accession>A0A828SM25</accession>
<dbReference type="EMBL" id="ACYS02000141">
    <property type="protein sequence ID" value="EGJ67671.1"/>
    <property type="molecule type" value="Genomic_DNA"/>
</dbReference>
<proteinExistence type="predicted"/>
<evidence type="ECO:0000313" key="2">
    <source>
        <dbReference type="Proteomes" id="UP000003204"/>
    </source>
</evidence>
<dbReference type="Proteomes" id="UP000003204">
    <property type="component" value="Unassembled WGS sequence"/>
</dbReference>
<protein>
    <submittedName>
        <fullName evidence="1">Uncharacterized protein</fullName>
    </submittedName>
</protein>
<comment type="caution">
    <text evidence="1">The sequence shown here is derived from an EMBL/GenBank/DDBJ whole genome shotgun (WGS) entry which is preliminary data.</text>
</comment>
<reference evidence="1 2" key="1">
    <citation type="submission" date="2011-04" db="EMBL/GenBank/DDBJ databases">
        <authorList>
            <person name="Weinstock G."/>
            <person name="Sodergren E."/>
            <person name="Clifton S."/>
            <person name="Fulton L."/>
            <person name="Fulton B."/>
            <person name="Courtney L."/>
            <person name="Fronick C."/>
            <person name="Harrison M."/>
            <person name="Strong C."/>
            <person name="Farmer C."/>
            <person name="Delahaunty K."/>
            <person name="Markovic C."/>
            <person name="Hall O."/>
            <person name="Minx P."/>
            <person name="Tomlinson C."/>
            <person name="Mitreva M."/>
            <person name="Hou S."/>
            <person name="Chen J."/>
            <person name="Wollam A."/>
            <person name="Pepin K.H."/>
            <person name="Johnson M."/>
            <person name="Bhonagiri V."/>
            <person name="Zhang X."/>
            <person name="Suruliraj S."/>
            <person name="Warren W."/>
            <person name="Chinwalla A."/>
            <person name="Mardis E.R."/>
            <person name="Wilson R.K."/>
        </authorList>
    </citation>
    <scope>NUCLEOTIDE SEQUENCE [LARGE SCALE GENOMIC DNA]</scope>
    <source>
        <strain evidence="1 2">6014059</strain>
    </source>
</reference>
<sequence length="147" mass="17228">MGCKTFLGAWEMNMRVDSTAFTDNPRARARFLETKKKAKEFLRQRRGYKRPDFNRMILDLRNLGWSHEKIAYVLDVSGGSTVSSWSTGSIPEYIHGEQFIMLWQEQTGLDRVPREGEWQTYRYDIGQLDLLETLDVFAAQLDEELQQ</sequence>
<dbReference type="AlphaFoldDB" id="A0A828SM25"/>
<name>A0A828SM25_ACIBA</name>
<evidence type="ECO:0000313" key="1">
    <source>
        <dbReference type="EMBL" id="EGJ67671.1"/>
    </source>
</evidence>
<gene>
    <name evidence="1" type="ORF">HMPREF0022_02699</name>
</gene>
<organism evidence="1 2">
    <name type="scientific">Acinetobacter baumannii 6014059</name>
    <dbReference type="NCBI Taxonomy" id="525242"/>
    <lineage>
        <taxon>Bacteria</taxon>
        <taxon>Pseudomonadati</taxon>
        <taxon>Pseudomonadota</taxon>
        <taxon>Gammaproteobacteria</taxon>
        <taxon>Moraxellales</taxon>
        <taxon>Moraxellaceae</taxon>
        <taxon>Acinetobacter</taxon>
        <taxon>Acinetobacter calcoaceticus/baumannii complex</taxon>
    </lineage>
</organism>